<dbReference type="HAMAP" id="MF_00042">
    <property type="entry name" value="RNase_H"/>
    <property type="match status" value="1"/>
</dbReference>
<evidence type="ECO:0000256" key="10">
    <source>
        <dbReference type="ARBA" id="ARBA00022801"/>
    </source>
</evidence>
<keyword evidence="11" id="KW-0460">Magnesium</keyword>
<dbReference type="PROSITE" id="PS50879">
    <property type="entry name" value="RNASE_H_1"/>
    <property type="match status" value="1"/>
</dbReference>
<comment type="catalytic activity">
    <reaction evidence="1">
        <text>Endonucleolytic cleavage to 5'-phosphomonoester.</text>
        <dbReference type="EC" id="3.1.26.4"/>
    </reaction>
</comment>
<evidence type="ECO:0000256" key="5">
    <source>
        <dbReference type="ARBA" id="ARBA00011245"/>
    </source>
</evidence>
<evidence type="ECO:0000313" key="13">
    <source>
        <dbReference type="EMBL" id="PJE79034.1"/>
    </source>
</evidence>
<dbReference type="GO" id="GO:0004523">
    <property type="term" value="F:RNA-DNA hybrid ribonuclease activity"/>
    <property type="evidence" value="ECO:0007669"/>
    <property type="project" value="UniProtKB-EC"/>
</dbReference>
<dbReference type="EMBL" id="NSIT01000103">
    <property type="protein sequence ID" value="PJE79034.1"/>
    <property type="molecule type" value="Genomic_DNA"/>
</dbReference>
<evidence type="ECO:0000256" key="6">
    <source>
        <dbReference type="ARBA" id="ARBA00012180"/>
    </source>
</evidence>
<name>A0A2H9T750_9ZZZZ</name>
<keyword evidence="8" id="KW-0479">Metal-binding</keyword>
<evidence type="ECO:0000256" key="8">
    <source>
        <dbReference type="ARBA" id="ARBA00022723"/>
    </source>
</evidence>
<feature type="domain" description="RNase H type-1" evidence="12">
    <location>
        <begin position="1"/>
        <end position="141"/>
    </location>
</feature>
<evidence type="ECO:0000256" key="7">
    <source>
        <dbReference type="ARBA" id="ARBA00022722"/>
    </source>
</evidence>
<comment type="cofactor">
    <cofactor evidence="2">
        <name>Mg(2+)</name>
        <dbReference type="ChEBI" id="CHEBI:18420"/>
    </cofactor>
</comment>
<dbReference type="NCBIfam" id="NF001236">
    <property type="entry name" value="PRK00203.1"/>
    <property type="match status" value="1"/>
</dbReference>
<dbReference type="PANTHER" id="PTHR10642">
    <property type="entry name" value="RIBONUCLEASE H1"/>
    <property type="match status" value="1"/>
</dbReference>
<evidence type="ECO:0000256" key="2">
    <source>
        <dbReference type="ARBA" id="ARBA00001946"/>
    </source>
</evidence>
<keyword evidence="9" id="KW-0255">Endonuclease</keyword>
<dbReference type="InterPro" id="IPR012337">
    <property type="entry name" value="RNaseH-like_sf"/>
</dbReference>
<evidence type="ECO:0000256" key="11">
    <source>
        <dbReference type="ARBA" id="ARBA00022842"/>
    </source>
</evidence>
<dbReference type="InterPro" id="IPR002156">
    <property type="entry name" value="RNaseH_domain"/>
</dbReference>
<comment type="subunit">
    <text evidence="5">Monomer.</text>
</comment>
<keyword evidence="10 13" id="KW-0378">Hydrolase</keyword>
<protein>
    <recommendedName>
        <fullName evidence="6">ribonuclease H</fullName>
        <ecNumber evidence="6">3.1.26.4</ecNumber>
    </recommendedName>
</protein>
<comment type="caution">
    <text evidence="13">The sequence shown here is derived from an EMBL/GenBank/DDBJ whole genome shotgun (WGS) entry which is preliminary data.</text>
</comment>
<dbReference type="InterPro" id="IPR022892">
    <property type="entry name" value="RNaseHI"/>
</dbReference>
<dbReference type="GO" id="GO:0043137">
    <property type="term" value="P:DNA replication, removal of RNA primer"/>
    <property type="evidence" value="ECO:0007669"/>
    <property type="project" value="TreeGrafter"/>
</dbReference>
<dbReference type="AlphaFoldDB" id="A0A2H9T750"/>
<comment type="function">
    <text evidence="3">Endonuclease that specifically degrades the RNA of RNA-DNA hybrids.</text>
</comment>
<keyword evidence="7" id="KW-0540">Nuclease</keyword>
<dbReference type="PANTHER" id="PTHR10642:SF26">
    <property type="entry name" value="RIBONUCLEASE H1"/>
    <property type="match status" value="1"/>
</dbReference>
<evidence type="ECO:0000256" key="9">
    <source>
        <dbReference type="ARBA" id="ARBA00022759"/>
    </source>
</evidence>
<comment type="similarity">
    <text evidence="4">Belongs to the RNase H family.</text>
</comment>
<evidence type="ECO:0000256" key="4">
    <source>
        <dbReference type="ARBA" id="ARBA00005300"/>
    </source>
</evidence>
<dbReference type="SUPFAM" id="SSF53098">
    <property type="entry name" value="Ribonuclease H-like"/>
    <property type="match status" value="1"/>
</dbReference>
<dbReference type="GO" id="GO:0046872">
    <property type="term" value="F:metal ion binding"/>
    <property type="evidence" value="ECO:0007669"/>
    <property type="project" value="UniProtKB-KW"/>
</dbReference>
<dbReference type="InterPro" id="IPR050092">
    <property type="entry name" value="RNase_H"/>
</dbReference>
<reference evidence="13" key="1">
    <citation type="journal article" date="2017" name="Appl. Environ. Microbiol.">
        <title>Molecular characterization of an Endozoicomonas-like organism causing infection in king scallop Pecten maximus L.</title>
        <authorList>
            <person name="Cano I."/>
            <person name="van Aerle R."/>
            <person name="Ross S."/>
            <person name="Verner-Jeffreys D.W."/>
            <person name="Paley R.K."/>
            <person name="Rimmer G."/>
            <person name="Ryder D."/>
            <person name="Hooper P."/>
            <person name="Stone D."/>
            <person name="Feist S.W."/>
        </authorList>
    </citation>
    <scope>NUCLEOTIDE SEQUENCE</scope>
</reference>
<dbReference type="CDD" id="cd09278">
    <property type="entry name" value="RNase_HI_prokaryote_like"/>
    <property type="match status" value="1"/>
</dbReference>
<organism evidence="13">
    <name type="scientific">invertebrate metagenome</name>
    <dbReference type="NCBI Taxonomy" id="1711999"/>
    <lineage>
        <taxon>unclassified sequences</taxon>
        <taxon>metagenomes</taxon>
        <taxon>organismal metagenomes</taxon>
    </lineage>
</organism>
<dbReference type="InterPro" id="IPR036397">
    <property type="entry name" value="RNaseH_sf"/>
</dbReference>
<dbReference type="Gene3D" id="3.30.420.10">
    <property type="entry name" value="Ribonuclease H-like superfamily/Ribonuclease H"/>
    <property type="match status" value="1"/>
</dbReference>
<dbReference type="GO" id="GO:0003676">
    <property type="term" value="F:nucleic acid binding"/>
    <property type="evidence" value="ECO:0007669"/>
    <property type="project" value="InterPro"/>
</dbReference>
<accession>A0A2H9T750</accession>
<dbReference type="EC" id="3.1.26.4" evidence="6"/>
<proteinExistence type="inferred from homology"/>
<evidence type="ECO:0000259" key="12">
    <source>
        <dbReference type="PROSITE" id="PS50879"/>
    </source>
</evidence>
<dbReference type="Pfam" id="PF00075">
    <property type="entry name" value="RNase_H"/>
    <property type="match status" value="1"/>
</dbReference>
<sequence length="149" mass="16884">MKVVELYTDGACKGNPGPGGWGVFMRYGHHEKTLYGGEAHTTNNRMELTAAINGLSVLKRPCQVKLFTDSQYVKRGITEWITGWKKRNWKSSGGHSIKNQDLWQKLDELSYQHTIEWCWVKGHAGHSENEMADSLACKGADEMKTKKQN</sequence>
<gene>
    <name evidence="13" type="primary">rnhA_1</name>
    <name evidence="13" type="ORF">CI610_01998</name>
</gene>
<dbReference type="FunFam" id="3.30.420.10:FF:000089">
    <property type="entry name" value="Ribonuclease H"/>
    <property type="match status" value="1"/>
</dbReference>
<evidence type="ECO:0000256" key="1">
    <source>
        <dbReference type="ARBA" id="ARBA00000077"/>
    </source>
</evidence>
<evidence type="ECO:0000256" key="3">
    <source>
        <dbReference type="ARBA" id="ARBA00004065"/>
    </source>
</evidence>